<keyword evidence="1" id="KW-1133">Transmembrane helix</keyword>
<feature type="transmembrane region" description="Helical" evidence="1">
    <location>
        <begin position="38"/>
        <end position="61"/>
    </location>
</feature>
<name>A0A974CE16_XENLA</name>
<accession>A0A974CE16</accession>
<protein>
    <submittedName>
        <fullName evidence="2">Uncharacterized protein</fullName>
    </submittedName>
</protein>
<evidence type="ECO:0000313" key="2">
    <source>
        <dbReference type="EMBL" id="OCT70905.1"/>
    </source>
</evidence>
<evidence type="ECO:0000256" key="1">
    <source>
        <dbReference type="SAM" id="Phobius"/>
    </source>
</evidence>
<dbReference type="EMBL" id="CM004479">
    <property type="protein sequence ID" value="OCT70905.1"/>
    <property type="molecule type" value="Genomic_DNA"/>
</dbReference>
<keyword evidence="1" id="KW-0812">Transmembrane</keyword>
<reference evidence="3" key="1">
    <citation type="journal article" date="2016" name="Nature">
        <title>Genome evolution in the allotetraploid frog Xenopus laevis.</title>
        <authorList>
            <person name="Session A.M."/>
            <person name="Uno Y."/>
            <person name="Kwon T."/>
            <person name="Chapman J.A."/>
            <person name="Toyoda A."/>
            <person name="Takahashi S."/>
            <person name="Fukui A."/>
            <person name="Hikosaka A."/>
            <person name="Suzuki A."/>
            <person name="Kondo M."/>
            <person name="van Heeringen S.J."/>
            <person name="Quigley I."/>
            <person name="Heinz S."/>
            <person name="Ogino H."/>
            <person name="Ochi H."/>
            <person name="Hellsten U."/>
            <person name="Lyons J.B."/>
            <person name="Simakov O."/>
            <person name="Putnam N."/>
            <person name="Stites J."/>
            <person name="Kuroki Y."/>
            <person name="Tanaka T."/>
            <person name="Michiue T."/>
            <person name="Watanabe M."/>
            <person name="Bogdanovic O."/>
            <person name="Lister R."/>
            <person name="Georgiou G."/>
            <person name="Paranjpe S.S."/>
            <person name="van Kruijsbergen I."/>
            <person name="Shu S."/>
            <person name="Carlson J."/>
            <person name="Kinoshita T."/>
            <person name="Ohta Y."/>
            <person name="Mawaribuchi S."/>
            <person name="Jenkins J."/>
            <person name="Grimwood J."/>
            <person name="Schmutz J."/>
            <person name="Mitros T."/>
            <person name="Mozaffari S.V."/>
            <person name="Suzuki Y."/>
            <person name="Haramoto Y."/>
            <person name="Yamamoto T.S."/>
            <person name="Takagi C."/>
            <person name="Heald R."/>
            <person name="Miller K."/>
            <person name="Haudenschild C."/>
            <person name="Kitzman J."/>
            <person name="Nakayama T."/>
            <person name="Izutsu Y."/>
            <person name="Robert J."/>
            <person name="Fortriede J."/>
            <person name="Burns K."/>
            <person name="Lotay V."/>
            <person name="Karimi K."/>
            <person name="Yasuoka Y."/>
            <person name="Dichmann D.S."/>
            <person name="Flajnik M.F."/>
            <person name="Houston D.W."/>
            <person name="Shendure J."/>
            <person name="DuPasquier L."/>
            <person name="Vize P.D."/>
            <person name="Zorn A.M."/>
            <person name="Ito M."/>
            <person name="Marcotte E.M."/>
            <person name="Wallingford J.B."/>
            <person name="Ito Y."/>
            <person name="Asashima M."/>
            <person name="Ueno N."/>
            <person name="Matsuda Y."/>
            <person name="Veenstra G.J."/>
            <person name="Fujiyama A."/>
            <person name="Harland R.M."/>
            <person name="Taira M."/>
            <person name="Rokhsar D.S."/>
        </authorList>
    </citation>
    <scope>NUCLEOTIDE SEQUENCE [LARGE SCALE GENOMIC DNA]</scope>
    <source>
        <strain evidence="3">J</strain>
    </source>
</reference>
<dbReference type="AlphaFoldDB" id="A0A974CE16"/>
<gene>
    <name evidence="2" type="ORF">XELAEV_18037830mg</name>
</gene>
<evidence type="ECO:0000313" key="3">
    <source>
        <dbReference type="Proteomes" id="UP000694892"/>
    </source>
</evidence>
<organism evidence="2 3">
    <name type="scientific">Xenopus laevis</name>
    <name type="common">African clawed frog</name>
    <dbReference type="NCBI Taxonomy" id="8355"/>
    <lineage>
        <taxon>Eukaryota</taxon>
        <taxon>Metazoa</taxon>
        <taxon>Chordata</taxon>
        <taxon>Craniata</taxon>
        <taxon>Vertebrata</taxon>
        <taxon>Euteleostomi</taxon>
        <taxon>Amphibia</taxon>
        <taxon>Batrachia</taxon>
        <taxon>Anura</taxon>
        <taxon>Pipoidea</taxon>
        <taxon>Pipidae</taxon>
        <taxon>Xenopodinae</taxon>
        <taxon>Xenopus</taxon>
        <taxon>Xenopus</taxon>
    </lineage>
</organism>
<dbReference type="Proteomes" id="UP000694892">
    <property type="component" value="Chromosome 7S"/>
</dbReference>
<proteinExistence type="predicted"/>
<sequence length="75" mass="8621">MAFPVTWNVYYTKTVILTTIIQVCYHYTKIMYRTIGSYFTALTSSLLHDIMLVLFVFVAAIDGDSNKCLIDVFPE</sequence>
<keyword evidence="1" id="KW-0472">Membrane</keyword>